<evidence type="ECO:0000256" key="3">
    <source>
        <dbReference type="SAM" id="MobiDB-lite"/>
    </source>
</evidence>
<dbReference type="InterPro" id="IPR000504">
    <property type="entry name" value="RRM_dom"/>
</dbReference>
<dbReference type="InterPro" id="IPR025715">
    <property type="entry name" value="FoP_C"/>
</dbReference>
<feature type="domain" description="RRM" evidence="4">
    <location>
        <begin position="54"/>
        <end position="132"/>
    </location>
</feature>
<dbReference type="InterPro" id="IPR051229">
    <property type="entry name" value="ALYREF_mRNA_export"/>
</dbReference>
<dbReference type="SMART" id="SM00360">
    <property type="entry name" value="RRM"/>
    <property type="match status" value="1"/>
</dbReference>
<dbReference type="CDD" id="cd12418">
    <property type="entry name" value="RRM_Aly_REF_like"/>
    <property type="match status" value="1"/>
</dbReference>
<evidence type="ECO:0000313" key="5">
    <source>
        <dbReference type="EMBL" id="KAF7318852.1"/>
    </source>
</evidence>
<proteinExistence type="predicted"/>
<dbReference type="Pfam" id="PF13865">
    <property type="entry name" value="FoP_duplication"/>
    <property type="match status" value="1"/>
</dbReference>
<protein>
    <submittedName>
        <fullName evidence="5">RRM domain-containing protein</fullName>
    </submittedName>
</protein>
<name>A0A8H6TLE0_MYCCL</name>
<dbReference type="OrthoDB" id="5382468at2759"/>
<dbReference type="Gene3D" id="3.30.70.330">
    <property type="match status" value="1"/>
</dbReference>
<evidence type="ECO:0000256" key="1">
    <source>
        <dbReference type="ARBA" id="ARBA00022884"/>
    </source>
</evidence>
<dbReference type="SUPFAM" id="SSF54928">
    <property type="entry name" value="RNA-binding domain, RBD"/>
    <property type="match status" value="1"/>
</dbReference>
<keyword evidence="6" id="KW-1185">Reference proteome</keyword>
<evidence type="ECO:0000256" key="2">
    <source>
        <dbReference type="PROSITE-ProRule" id="PRU00176"/>
    </source>
</evidence>
<dbReference type="Proteomes" id="UP000613580">
    <property type="component" value="Unassembled WGS sequence"/>
</dbReference>
<organism evidence="5 6">
    <name type="scientific">Mycena chlorophos</name>
    <name type="common">Agaric fungus</name>
    <name type="synonym">Agaricus chlorophos</name>
    <dbReference type="NCBI Taxonomy" id="658473"/>
    <lineage>
        <taxon>Eukaryota</taxon>
        <taxon>Fungi</taxon>
        <taxon>Dikarya</taxon>
        <taxon>Basidiomycota</taxon>
        <taxon>Agaricomycotina</taxon>
        <taxon>Agaricomycetes</taxon>
        <taxon>Agaricomycetidae</taxon>
        <taxon>Agaricales</taxon>
        <taxon>Marasmiineae</taxon>
        <taxon>Mycenaceae</taxon>
        <taxon>Mycena</taxon>
    </lineage>
</organism>
<sequence>MASRARNAKPYNRPAPHSRRNTEDTWVHDMAEGAPPAARNTVRRGPTASSIPSPKLLVSNLHYEVTPKDLIAIFGQIGTLVGEPRIRYDRSGRSSGMAYVSFETVAEATRAKRQYDGILAKGQPMSIGYDEPPRARSVSAPTTSTLLSRIQKPPLLDRLSKDDINTKPARGGNGVGPIRNRGARGKPAAPRPPRKAPKTMEDLDKELDAFMGDSTPAPPATATEPTVAAAAAQDVEMA</sequence>
<dbReference type="InterPro" id="IPR012677">
    <property type="entry name" value="Nucleotide-bd_a/b_plait_sf"/>
</dbReference>
<evidence type="ECO:0000313" key="6">
    <source>
        <dbReference type="Proteomes" id="UP000613580"/>
    </source>
</evidence>
<dbReference type="PANTHER" id="PTHR19965">
    <property type="entry name" value="RNA AND EXPORT FACTOR BINDING PROTEIN"/>
    <property type="match status" value="1"/>
</dbReference>
<feature type="compositionally biased region" description="Polar residues" evidence="3">
    <location>
        <begin position="139"/>
        <end position="148"/>
    </location>
</feature>
<comment type="caution">
    <text evidence="5">The sequence shown here is derived from an EMBL/GenBank/DDBJ whole genome shotgun (WGS) entry which is preliminary data.</text>
</comment>
<dbReference type="GO" id="GO:0003729">
    <property type="term" value="F:mRNA binding"/>
    <property type="evidence" value="ECO:0007669"/>
    <property type="project" value="TreeGrafter"/>
</dbReference>
<dbReference type="GO" id="GO:0005634">
    <property type="term" value="C:nucleus"/>
    <property type="evidence" value="ECO:0007669"/>
    <property type="project" value="TreeGrafter"/>
</dbReference>
<dbReference type="Pfam" id="PF00076">
    <property type="entry name" value="RRM_1"/>
    <property type="match status" value="1"/>
</dbReference>
<dbReference type="PROSITE" id="PS50102">
    <property type="entry name" value="RRM"/>
    <property type="match status" value="1"/>
</dbReference>
<reference evidence="5" key="1">
    <citation type="submission" date="2020-05" db="EMBL/GenBank/DDBJ databases">
        <title>Mycena genomes resolve the evolution of fungal bioluminescence.</title>
        <authorList>
            <person name="Tsai I.J."/>
        </authorList>
    </citation>
    <scope>NUCLEOTIDE SEQUENCE</scope>
    <source>
        <strain evidence="5">110903Hualien_Pintung</strain>
    </source>
</reference>
<dbReference type="InterPro" id="IPR035979">
    <property type="entry name" value="RBD_domain_sf"/>
</dbReference>
<dbReference type="AlphaFoldDB" id="A0A8H6TLE0"/>
<accession>A0A8H6TLE0</accession>
<evidence type="ECO:0000259" key="4">
    <source>
        <dbReference type="PROSITE" id="PS50102"/>
    </source>
</evidence>
<feature type="compositionally biased region" description="Basic and acidic residues" evidence="3">
    <location>
        <begin position="198"/>
        <end position="208"/>
    </location>
</feature>
<gene>
    <name evidence="5" type="ORF">HMN09_00220700</name>
</gene>
<feature type="compositionally biased region" description="Low complexity" evidence="3">
    <location>
        <begin position="220"/>
        <end position="232"/>
    </location>
</feature>
<dbReference type="EMBL" id="JACAZE010000003">
    <property type="protein sequence ID" value="KAF7318852.1"/>
    <property type="molecule type" value="Genomic_DNA"/>
</dbReference>
<keyword evidence="1 2" id="KW-0694">RNA-binding</keyword>
<feature type="region of interest" description="Disordered" evidence="3">
    <location>
        <begin position="126"/>
        <end position="238"/>
    </location>
</feature>
<dbReference type="PANTHER" id="PTHR19965:SF82">
    <property type="entry name" value="THO COMPLEX SUBUNIT 4"/>
    <property type="match status" value="1"/>
</dbReference>
<feature type="region of interest" description="Disordered" evidence="3">
    <location>
        <begin position="1"/>
        <end position="27"/>
    </location>
</feature>